<name>C6LDU7_9FIRM</name>
<dbReference type="PRINTS" id="PR00344">
    <property type="entry name" value="BCTRLSENSOR"/>
</dbReference>
<dbReference type="Proteomes" id="UP000005561">
    <property type="component" value="Unassembled WGS sequence"/>
</dbReference>
<proteinExistence type="predicted"/>
<dbReference type="InterPro" id="IPR003594">
    <property type="entry name" value="HATPase_dom"/>
</dbReference>
<sequence>MSFLEDRQVKRYWYFLLLFLLLLFLTGALGVQLQSRGMQKVMLSHDNAVATALLDKGVSRTVIAEALASTEERADGAEFLAVIGRTEQTAAGLFPLNSRFRQKMTLGLLVLAGLLSAVLLAGSFLFFWRRERLYREAADIIADFADGNYVRHLPQSSEGELYRVFAGIDRLATMLRSENETQRRTKEFLRNTISDISHQLKTPLAALAMYQEIIEEEPEHTGVVKEFAAKMRAPLERMERLISSMLKITRLDAGCIVFEKKPYQVSEILWRAVGEFSERAKKEEKEILLEGALEDTLFCDLEWTAEAVGNIVKNALDHTAADGKIRIAYERSSCMANIVISDNGPGILPEDIHHIFKRFYRSKNSGDTQGAGLGLPLAKAIIEGQGGTISVKSGAGEGTSFTISLLTKL</sequence>
<keyword evidence="5" id="KW-0808">Transferase</keyword>
<dbReference type="AlphaFoldDB" id="C6LDU7"/>
<dbReference type="InterPro" id="IPR004358">
    <property type="entry name" value="Sig_transdc_His_kin-like_C"/>
</dbReference>
<evidence type="ECO:0000256" key="4">
    <source>
        <dbReference type="ARBA" id="ARBA00022553"/>
    </source>
</evidence>
<dbReference type="SMART" id="SM00387">
    <property type="entry name" value="HATPase_c"/>
    <property type="match status" value="1"/>
</dbReference>
<dbReference type="RefSeq" id="WP_006861589.1">
    <property type="nucleotide sequence ID" value="NZ_ACCL02000007.1"/>
</dbReference>
<evidence type="ECO:0000313" key="9">
    <source>
        <dbReference type="EMBL" id="EET61151.1"/>
    </source>
</evidence>
<evidence type="ECO:0000256" key="7">
    <source>
        <dbReference type="ARBA" id="ARBA00023012"/>
    </source>
</evidence>
<dbReference type="Pfam" id="PF00512">
    <property type="entry name" value="HisKA"/>
    <property type="match status" value="1"/>
</dbReference>
<dbReference type="PANTHER" id="PTHR45453:SF1">
    <property type="entry name" value="PHOSPHATE REGULON SENSOR PROTEIN PHOR"/>
    <property type="match status" value="1"/>
</dbReference>
<evidence type="ECO:0000259" key="8">
    <source>
        <dbReference type="PROSITE" id="PS50109"/>
    </source>
</evidence>
<evidence type="ECO:0000256" key="3">
    <source>
        <dbReference type="ARBA" id="ARBA00012438"/>
    </source>
</evidence>
<keyword evidence="4" id="KW-0597">Phosphoprotein</keyword>
<feature type="domain" description="Histidine kinase" evidence="8">
    <location>
        <begin position="195"/>
        <end position="409"/>
    </location>
</feature>
<reference evidence="9" key="1">
    <citation type="submission" date="2009-07" db="EMBL/GenBank/DDBJ databases">
        <authorList>
            <person name="Weinstock G."/>
            <person name="Sodergren E."/>
            <person name="Clifton S."/>
            <person name="Fulton L."/>
            <person name="Fulton B."/>
            <person name="Courtney L."/>
            <person name="Fronick C."/>
            <person name="Harrison M."/>
            <person name="Strong C."/>
            <person name="Farmer C."/>
            <person name="Delahaunty K."/>
            <person name="Markovic C."/>
            <person name="Hall O."/>
            <person name="Minx P."/>
            <person name="Tomlinson C."/>
            <person name="Mitreva M."/>
            <person name="Nelson J."/>
            <person name="Hou S."/>
            <person name="Wollam A."/>
            <person name="Pepin K.H."/>
            <person name="Johnson M."/>
            <person name="Bhonagiri V."/>
            <person name="Nash W.E."/>
            <person name="Warren W."/>
            <person name="Chinwalla A."/>
            <person name="Mardis E.R."/>
            <person name="Wilson R.K."/>
        </authorList>
    </citation>
    <scope>NUCLEOTIDE SEQUENCE [LARGE SCALE GENOMIC DNA]</scope>
    <source>
        <strain evidence="9">DSM 14469</strain>
    </source>
</reference>
<dbReference type="EC" id="2.7.13.3" evidence="3"/>
<evidence type="ECO:0000313" key="10">
    <source>
        <dbReference type="Proteomes" id="UP000005561"/>
    </source>
</evidence>
<dbReference type="PROSITE" id="PS50109">
    <property type="entry name" value="HIS_KIN"/>
    <property type="match status" value="1"/>
</dbReference>
<dbReference type="SUPFAM" id="SSF55874">
    <property type="entry name" value="ATPase domain of HSP90 chaperone/DNA topoisomerase II/histidine kinase"/>
    <property type="match status" value="1"/>
</dbReference>
<comment type="subcellular location">
    <subcellularLocation>
        <location evidence="2">Membrane</location>
    </subcellularLocation>
</comment>
<dbReference type="GO" id="GO:0016036">
    <property type="term" value="P:cellular response to phosphate starvation"/>
    <property type="evidence" value="ECO:0007669"/>
    <property type="project" value="TreeGrafter"/>
</dbReference>
<dbReference type="Gene3D" id="1.10.287.130">
    <property type="match status" value="1"/>
</dbReference>
<protein>
    <recommendedName>
        <fullName evidence="3">histidine kinase</fullName>
        <ecNumber evidence="3">2.7.13.3</ecNumber>
    </recommendedName>
</protein>
<dbReference type="InterPro" id="IPR036097">
    <property type="entry name" value="HisK_dim/P_sf"/>
</dbReference>
<dbReference type="InterPro" id="IPR003661">
    <property type="entry name" value="HisK_dim/P_dom"/>
</dbReference>
<evidence type="ECO:0000256" key="1">
    <source>
        <dbReference type="ARBA" id="ARBA00000085"/>
    </source>
</evidence>
<dbReference type="SUPFAM" id="SSF47384">
    <property type="entry name" value="Homodimeric domain of signal transducing histidine kinase"/>
    <property type="match status" value="1"/>
</dbReference>
<comment type="catalytic activity">
    <reaction evidence="1">
        <text>ATP + protein L-histidine = ADP + protein N-phospho-L-histidine.</text>
        <dbReference type="EC" id="2.7.13.3"/>
    </reaction>
</comment>
<dbReference type="eggNOG" id="COG2205">
    <property type="taxonomic scope" value="Bacteria"/>
</dbReference>
<dbReference type="Gene3D" id="3.30.565.10">
    <property type="entry name" value="Histidine kinase-like ATPase, C-terminal domain"/>
    <property type="match status" value="1"/>
</dbReference>
<dbReference type="GO" id="GO:0005886">
    <property type="term" value="C:plasma membrane"/>
    <property type="evidence" value="ECO:0007669"/>
    <property type="project" value="TreeGrafter"/>
</dbReference>
<evidence type="ECO:0000256" key="2">
    <source>
        <dbReference type="ARBA" id="ARBA00004370"/>
    </source>
</evidence>
<dbReference type="InterPro" id="IPR036890">
    <property type="entry name" value="HATPase_C_sf"/>
</dbReference>
<evidence type="ECO:0000256" key="6">
    <source>
        <dbReference type="ARBA" id="ARBA00022777"/>
    </source>
</evidence>
<dbReference type="PANTHER" id="PTHR45453">
    <property type="entry name" value="PHOSPHATE REGULON SENSOR PROTEIN PHOR"/>
    <property type="match status" value="1"/>
</dbReference>
<dbReference type="CDD" id="cd00082">
    <property type="entry name" value="HisKA"/>
    <property type="match status" value="1"/>
</dbReference>
<dbReference type="STRING" id="168384.SAMN05660368_01115"/>
<organism evidence="9 10">
    <name type="scientific">Marvinbryantia formatexigens DSM 14469</name>
    <dbReference type="NCBI Taxonomy" id="478749"/>
    <lineage>
        <taxon>Bacteria</taxon>
        <taxon>Bacillati</taxon>
        <taxon>Bacillota</taxon>
        <taxon>Clostridia</taxon>
        <taxon>Lachnospirales</taxon>
        <taxon>Lachnospiraceae</taxon>
        <taxon>Marvinbryantia</taxon>
    </lineage>
</organism>
<comment type="caution">
    <text evidence="9">The sequence shown here is derived from an EMBL/GenBank/DDBJ whole genome shotgun (WGS) entry which is preliminary data.</text>
</comment>
<dbReference type="InterPro" id="IPR050351">
    <property type="entry name" value="BphY/WalK/GraS-like"/>
</dbReference>
<dbReference type="CDD" id="cd00075">
    <property type="entry name" value="HATPase"/>
    <property type="match status" value="1"/>
</dbReference>
<dbReference type="InterPro" id="IPR005467">
    <property type="entry name" value="His_kinase_dom"/>
</dbReference>
<gene>
    <name evidence="9" type="ORF">BRYFOR_06796</name>
</gene>
<evidence type="ECO:0000256" key="5">
    <source>
        <dbReference type="ARBA" id="ARBA00022679"/>
    </source>
</evidence>
<dbReference type="Pfam" id="PF02518">
    <property type="entry name" value="HATPase_c"/>
    <property type="match status" value="1"/>
</dbReference>
<keyword evidence="10" id="KW-1185">Reference proteome</keyword>
<keyword evidence="7" id="KW-0902">Two-component regulatory system</keyword>
<dbReference type="SMART" id="SM00388">
    <property type="entry name" value="HisKA"/>
    <property type="match status" value="1"/>
</dbReference>
<dbReference type="GO" id="GO:0004721">
    <property type="term" value="F:phosphoprotein phosphatase activity"/>
    <property type="evidence" value="ECO:0007669"/>
    <property type="project" value="TreeGrafter"/>
</dbReference>
<dbReference type="OrthoDB" id="9806130at2"/>
<dbReference type="GO" id="GO:0000155">
    <property type="term" value="F:phosphorelay sensor kinase activity"/>
    <property type="evidence" value="ECO:0007669"/>
    <property type="project" value="InterPro"/>
</dbReference>
<accession>C6LDU7</accession>
<dbReference type="EMBL" id="ACCL02000007">
    <property type="protein sequence ID" value="EET61151.1"/>
    <property type="molecule type" value="Genomic_DNA"/>
</dbReference>
<keyword evidence="6" id="KW-0418">Kinase</keyword>